<sequence length="49" mass="5801">MKKQKCERCGSPIFIAAWIDGKKVCKKCFNRLKWEKKSTLRLTSKKAKR</sequence>
<reference evidence="1" key="1">
    <citation type="journal article" date="2015" name="Nature">
        <title>Complex archaea that bridge the gap between prokaryotes and eukaryotes.</title>
        <authorList>
            <person name="Spang A."/>
            <person name="Saw J.H."/>
            <person name="Jorgensen S.L."/>
            <person name="Zaremba-Niedzwiedzka K."/>
            <person name="Martijn J."/>
            <person name="Lind A.E."/>
            <person name="van Eijk R."/>
            <person name="Schleper C."/>
            <person name="Guy L."/>
            <person name="Ettema T.J."/>
        </authorList>
    </citation>
    <scope>NUCLEOTIDE SEQUENCE</scope>
</reference>
<dbReference type="AlphaFoldDB" id="A0A0F9HES7"/>
<dbReference type="SUPFAM" id="SSF57783">
    <property type="entry name" value="Zinc beta-ribbon"/>
    <property type="match status" value="1"/>
</dbReference>
<dbReference type="EMBL" id="LAZR01022925">
    <property type="protein sequence ID" value="KKL80200.1"/>
    <property type="molecule type" value="Genomic_DNA"/>
</dbReference>
<organism evidence="1">
    <name type="scientific">marine sediment metagenome</name>
    <dbReference type="NCBI Taxonomy" id="412755"/>
    <lineage>
        <taxon>unclassified sequences</taxon>
        <taxon>metagenomes</taxon>
        <taxon>ecological metagenomes</taxon>
    </lineage>
</organism>
<evidence type="ECO:0000313" key="1">
    <source>
        <dbReference type="EMBL" id="KKL80200.1"/>
    </source>
</evidence>
<protein>
    <submittedName>
        <fullName evidence="1">Uncharacterized protein</fullName>
    </submittedName>
</protein>
<name>A0A0F9HES7_9ZZZZ</name>
<accession>A0A0F9HES7</accession>
<proteinExistence type="predicted"/>
<gene>
    <name evidence="1" type="ORF">LCGC14_2007090</name>
</gene>
<comment type="caution">
    <text evidence="1">The sequence shown here is derived from an EMBL/GenBank/DDBJ whole genome shotgun (WGS) entry which is preliminary data.</text>
</comment>